<dbReference type="CDD" id="cd00093">
    <property type="entry name" value="HTH_XRE"/>
    <property type="match status" value="1"/>
</dbReference>
<keyword evidence="4" id="KW-1185">Reference proteome</keyword>
<feature type="repeat" description="TPR" evidence="1">
    <location>
        <begin position="654"/>
        <end position="687"/>
    </location>
</feature>
<evidence type="ECO:0000256" key="1">
    <source>
        <dbReference type="PROSITE-ProRule" id="PRU00339"/>
    </source>
</evidence>
<evidence type="ECO:0000259" key="2">
    <source>
        <dbReference type="PROSITE" id="PS50943"/>
    </source>
</evidence>
<dbReference type="InterPro" id="IPR002182">
    <property type="entry name" value="NB-ARC"/>
</dbReference>
<dbReference type="Gene3D" id="1.10.260.40">
    <property type="entry name" value="lambda repressor-like DNA-binding domains"/>
    <property type="match status" value="1"/>
</dbReference>
<dbReference type="RefSeq" id="WP_343982578.1">
    <property type="nucleotide sequence ID" value="NZ_BAAAHK010000022.1"/>
</dbReference>
<dbReference type="PRINTS" id="PR00364">
    <property type="entry name" value="DISEASERSIST"/>
</dbReference>
<dbReference type="SMART" id="SM00530">
    <property type="entry name" value="HTH_XRE"/>
    <property type="match status" value="1"/>
</dbReference>
<dbReference type="PROSITE" id="PS50005">
    <property type="entry name" value="TPR"/>
    <property type="match status" value="1"/>
</dbReference>
<dbReference type="InterPro" id="IPR011990">
    <property type="entry name" value="TPR-like_helical_dom_sf"/>
</dbReference>
<dbReference type="SUPFAM" id="SSF52540">
    <property type="entry name" value="P-loop containing nucleoside triphosphate hydrolases"/>
    <property type="match status" value="1"/>
</dbReference>
<dbReference type="Gene3D" id="3.40.50.300">
    <property type="entry name" value="P-loop containing nucleotide triphosphate hydrolases"/>
    <property type="match status" value="1"/>
</dbReference>
<dbReference type="InterPro" id="IPR027417">
    <property type="entry name" value="P-loop_NTPase"/>
</dbReference>
<dbReference type="SUPFAM" id="SSF47413">
    <property type="entry name" value="lambda repressor-like DNA-binding domains"/>
    <property type="match status" value="1"/>
</dbReference>
<dbReference type="SMART" id="SM00028">
    <property type="entry name" value="TPR"/>
    <property type="match status" value="4"/>
</dbReference>
<feature type="domain" description="HTH cro/C1-type" evidence="2">
    <location>
        <begin position="11"/>
        <end position="66"/>
    </location>
</feature>
<dbReference type="Gene3D" id="1.25.40.10">
    <property type="entry name" value="Tetratricopeptide repeat domain"/>
    <property type="match status" value="1"/>
</dbReference>
<evidence type="ECO:0000313" key="3">
    <source>
        <dbReference type="EMBL" id="GAA0961183.1"/>
    </source>
</evidence>
<dbReference type="Pfam" id="PF00931">
    <property type="entry name" value="NB-ARC"/>
    <property type="match status" value="1"/>
</dbReference>
<dbReference type="Pfam" id="PF13374">
    <property type="entry name" value="TPR_10"/>
    <property type="match status" value="1"/>
</dbReference>
<dbReference type="Gene3D" id="1.10.8.430">
    <property type="entry name" value="Helical domain of apoptotic protease-activating factors"/>
    <property type="match status" value="1"/>
</dbReference>
<gene>
    <name evidence="3" type="ORF">GCM10009554_77240</name>
</gene>
<dbReference type="SUPFAM" id="SSF48452">
    <property type="entry name" value="TPR-like"/>
    <property type="match status" value="2"/>
</dbReference>
<name>A0ABP4C8H3_9ACTN</name>
<keyword evidence="1" id="KW-0802">TPR repeat</keyword>
<dbReference type="InterPro" id="IPR042197">
    <property type="entry name" value="Apaf_helical"/>
</dbReference>
<dbReference type="PANTHER" id="PTHR47691:SF3">
    <property type="entry name" value="HTH-TYPE TRANSCRIPTIONAL REGULATOR RV0890C-RELATED"/>
    <property type="match status" value="1"/>
</dbReference>
<proteinExistence type="predicted"/>
<dbReference type="InterPro" id="IPR010982">
    <property type="entry name" value="Lambda_DNA-bd_dom_sf"/>
</dbReference>
<organism evidence="3 4">
    <name type="scientific">Kribbella koreensis</name>
    <dbReference type="NCBI Taxonomy" id="57909"/>
    <lineage>
        <taxon>Bacteria</taxon>
        <taxon>Bacillati</taxon>
        <taxon>Actinomycetota</taxon>
        <taxon>Actinomycetes</taxon>
        <taxon>Propionibacteriales</taxon>
        <taxon>Kribbellaceae</taxon>
        <taxon>Kribbella</taxon>
    </lineage>
</organism>
<accession>A0ABP4C8H3</accession>
<dbReference type="Pfam" id="PF13424">
    <property type="entry name" value="TPR_12"/>
    <property type="match status" value="1"/>
</dbReference>
<dbReference type="InterPro" id="IPR019734">
    <property type="entry name" value="TPR_rpt"/>
</dbReference>
<protein>
    <recommendedName>
        <fullName evidence="2">HTH cro/C1-type domain-containing protein</fullName>
    </recommendedName>
</protein>
<reference evidence="4" key="1">
    <citation type="journal article" date="2019" name="Int. J. Syst. Evol. Microbiol.">
        <title>The Global Catalogue of Microorganisms (GCM) 10K type strain sequencing project: providing services to taxonomists for standard genome sequencing and annotation.</title>
        <authorList>
            <consortium name="The Broad Institute Genomics Platform"/>
            <consortium name="The Broad Institute Genome Sequencing Center for Infectious Disease"/>
            <person name="Wu L."/>
            <person name="Ma J."/>
        </authorList>
    </citation>
    <scope>NUCLEOTIDE SEQUENCE [LARGE SCALE GENOMIC DNA]</scope>
    <source>
        <strain evidence="4">JCM 10977</strain>
    </source>
</reference>
<dbReference type="PROSITE" id="PS50943">
    <property type="entry name" value="HTH_CROC1"/>
    <property type="match status" value="1"/>
</dbReference>
<sequence length="780" mass="83773">MAFAPGFGVVLRGFRREAALTQEALAERAGLSVEAVRLLEAGRRRNPRPSTVRQLVEALGLSEQDGARLLEAARRRVAATGHELPPDIDDFSGRATELQALLDSLTSTAPAVALVSVAGMGGIGKTALAVRGARLLKGTFPDGFLYLNLGAHGGGEPAQPLELLQRLLRALGVDEGQIPDEVEMAAARYRSVLAGRRVLVLLDDAAGTSQVSPLIPGKGGSAALITSRKQLTELPGLRQLRLDVLSDAEALELLAALLGEGRVEEEQEAALAVARLCGHLPLALRIAAGYLSGQHEKSIGHLVTELEYSRTRVLSADGNGVRASVDLSLRALADDPRPIARTAAEVFPIAALLGADDFGLPAAAAAMDRPTREVEDALEHLVDISLLETPQLHRYRMHDLVAEVGRELAQATLGTAGTEVVRLRILDHYLALVWRIDEHAAPREALGQWPDPQWSSAAKDLDLEAAIELLDADRHSLVAIARAAAGGSEAERRAVIRIAAGMNNYGLSRKRWSEWRAVLQAAVTVVGELDEPVAAGMVHFDLGIVHKELDDFEAGAAQLAQAVGYAREIAVAAFQAAAELHLSHALERANRLAEARAIVERVQQQQWDEQIASWIALILGMVAGKEKDLSGQRAAFDRSIELYRVAGAPARALAMRYRTIGESLAEAGEYEEAEAAFHQALSLYRAENDAMDIAAILECLGTAYVAAGRFDKAEAVLLEALPLVREQQQWDCEARVQVAIGRRLAALGQFGEAEDVWREALRIYQDHGAAAADGVRELLA</sequence>
<dbReference type="Pfam" id="PF13560">
    <property type="entry name" value="HTH_31"/>
    <property type="match status" value="1"/>
</dbReference>
<comment type="caution">
    <text evidence="3">The sequence shown here is derived from an EMBL/GenBank/DDBJ whole genome shotgun (WGS) entry which is preliminary data.</text>
</comment>
<evidence type="ECO:0000313" key="4">
    <source>
        <dbReference type="Proteomes" id="UP001500542"/>
    </source>
</evidence>
<dbReference type="Proteomes" id="UP001500542">
    <property type="component" value="Unassembled WGS sequence"/>
</dbReference>
<dbReference type="PANTHER" id="PTHR47691">
    <property type="entry name" value="REGULATOR-RELATED"/>
    <property type="match status" value="1"/>
</dbReference>
<dbReference type="EMBL" id="BAAAHK010000022">
    <property type="protein sequence ID" value="GAA0961183.1"/>
    <property type="molecule type" value="Genomic_DNA"/>
</dbReference>
<dbReference type="InterPro" id="IPR001387">
    <property type="entry name" value="Cro/C1-type_HTH"/>
</dbReference>